<dbReference type="PANTHER" id="PTHR42693">
    <property type="entry name" value="ARYLSULFATASE FAMILY MEMBER"/>
    <property type="match status" value="1"/>
</dbReference>
<protein>
    <submittedName>
        <fullName evidence="9">Arylsulfatase</fullName>
        <ecNumber evidence="9">3.1.6.1</ecNumber>
    </submittedName>
</protein>
<keyword evidence="10" id="KW-1185">Reference proteome</keyword>
<evidence type="ECO:0000313" key="10">
    <source>
        <dbReference type="Proteomes" id="UP000316304"/>
    </source>
</evidence>
<gene>
    <name evidence="9" type="primary">atsA_13</name>
    <name evidence="9" type="ORF">Pla52o_41140</name>
</gene>
<dbReference type="Gene3D" id="3.40.720.10">
    <property type="entry name" value="Alkaline Phosphatase, subunit A"/>
    <property type="match status" value="1"/>
</dbReference>
<proteinExistence type="inferred from homology"/>
<dbReference type="EMBL" id="SJPT01000007">
    <property type="protein sequence ID" value="TWU21082.1"/>
    <property type="molecule type" value="Genomic_DNA"/>
</dbReference>
<keyword evidence="5 9" id="KW-0378">Hydrolase</keyword>
<evidence type="ECO:0000256" key="5">
    <source>
        <dbReference type="ARBA" id="ARBA00022801"/>
    </source>
</evidence>
<dbReference type="InterPro" id="IPR000917">
    <property type="entry name" value="Sulfatase_N"/>
</dbReference>
<keyword evidence="6" id="KW-0106">Calcium</keyword>
<evidence type="ECO:0000256" key="4">
    <source>
        <dbReference type="ARBA" id="ARBA00022729"/>
    </source>
</evidence>
<dbReference type="GO" id="GO:0004065">
    <property type="term" value="F:arylsulfatase activity"/>
    <property type="evidence" value="ECO:0007669"/>
    <property type="project" value="UniProtKB-EC"/>
</dbReference>
<evidence type="ECO:0000256" key="6">
    <source>
        <dbReference type="ARBA" id="ARBA00022837"/>
    </source>
</evidence>
<comment type="similarity">
    <text evidence="2">Belongs to the sulfatase family.</text>
</comment>
<name>A0A5C6CAC3_9BACT</name>
<evidence type="ECO:0000259" key="8">
    <source>
        <dbReference type="Pfam" id="PF00884"/>
    </source>
</evidence>
<comment type="caution">
    <text evidence="9">The sequence shown here is derived from an EMBL/GenBank/DDBJ whole genome shotgun (WGS) entry which is preliminary data.</text>
</comment>
<dbReference type="GO" id="GO:0046872">
    <property type="term" value="F:metal ion binding"/>
    <property type="evidence" value="ECO:0007669"/>
    <property type="project" value="UniProtKB-KW"/>
</dbReference>
<dbReference type="SUPFAM" id="SSF53649">
    <property type="entry name" value="Alkaline phosphatase-like"/>
    <property type="match status" value="1"/>
</dbReference>
<dbReference type="PANTHER" id="PTHR42693:SF42">
    <property type="entry name" value="ARYLSULFATASE G"/>
    <property type="match status" value="1"/>
</dbReference>
<dbReference type="Gene3D" id="3.30.1120.10">
    <property type="match status" value="1"/>
</dbReference>
<keyword evidence="3" id="KW-0479">Metal-binding</keyword>
<dbReference type="Proteomes" id="UP000316304">
    <property type="component" value="Unassembled WGS sequence"/>
</dbReference>
<dbReference type="AlphaFoldDB" id="A0A5C6CAC3"/>
<dbReference type="CDD" id="cd16027">
    <property type="entry name" value="SGSH"/>
    <property type="match status" value="1"/>
</dbReference>
<evidence type="ECO:0000256" key="2">
    <source>
        <dbReference type="ARBA" id="ARBA00008779"/>
    </source>
</evidence>
<evidence type="ECO:0000256" key="7">
    <source>
        <dbReference type="SAM" id="SignalP"/>
    </source>
</evidence>
<keyword evidence="4 7" id="KW-0732">Signal</keyword>
<dbReference type="OrthoDB" id="246867at2"/>
<organism evidence="9 10">
    <name type="scientific">Novipirellula galeiformis</name>
    <dbReference type="NCBI Taxonomy" id="2528004"/>
    <lineage>
        <taxon>Bacteria</taxon>
        <taxon>Pseudomonadati</taxon>
        <taxon>Planctomycetota</taxon>
        <taxon>Planctomycetia</taxon>
        <taxon>Pirellulales</taxon>
        <taxon>Pirellulaceae</taxon>
        <taxon>Novipirellula</taxon>
    </lineage>
</organism>
<feature type="signal peptide" evidence="7">
    <location>
        <begin position="1"/>
        <end position="23"/>
    </location>
</feature>
<dbReference type="EC" id="3.1.6.1" evidence="9"/>
<comment type="cofactor">
    <cofactor evidence="1">
        <name>Ca(2+)</name>
        <dbReference type="ChEBI" id="CHEBI:29108"/>
    </cofactor>
</comment>
<sequence precursor="true">MLALMSRFTFLLALSIVCTASYAEPRRPNIVMILSDDQAWGDYSFMSHEAIQTPALDQLARESLTFTRGYVPNSLCRPSLSTIISGLYPHQHGIVGNDPPWAGMQEGRKRPNHTQPQYVKNREAYLSHIDNMKTLPDFLAPLGYRSLQTGKWWEGNYKRGGFSEGMTQGDFHKDGRHGDAGLKIGRTDMQPIESFLDSCSENKDPFFVWYAPFLPHTPHNPPKRILDQYRSKTDSLPMAKYWAMCQWFDETCGQLLTSLDERGLAENTIVIYVTDNGWINEIDSSRYAPRSKRSPNEGGTRTPIMIKWPGHVAPRLDNETLASSIDLVPTVLAAVGIQTDNALPGINLLDPAARESRDAIFGEIFEHDIQSMDDPVASLRYRWMIQGELKLILPSVRMTGEKAQLYNLKQDPHENNDLAATHPKIVASMSEAINAWWPAKSHDGSPSPTAE</sequence>
<reference evidence="9 10" key="1">
    <citation type="submission" date="2019-02" db="EMBL/GenBank/DDBJ databases">
        <title>Deep-cultivation of Planctomycetes and their phenomic and genomic characterization uncovers novel biology.</title>
        <authorList>
            <person name="Wiegand S."/>
            <person name="Jogler M."/>
            <person name="Boedeker C."/>
            <person name="Pinto D."/>
            <person name="Vollmers J."/>
            <person name="Rivas-Marin E."/>
            <person name="Kohn T."/>
            <person name="Peeters S.H."/>
            <person name="Heuer A."/>
            <person name="Rast P."/>
            <person name="Oberbeckmann S."/>
            <person name="Bunk B."/>
            <person name="Jeske O."/>
            <person name="Meyerdierks A."/>
            <person name="Storesund J.E."/>
            <person name="Kallscheuer N."/>
            <person name="Luecker S."/>
            <person name="Lage O.M."/>
            <person name="Pohl T."/>
            <person name="Merkel B.J."/>
            <person name="Hornburger P."/>
            <person name="Mueller R.-W."/>
            <person name="Bruemmer F."/>
            <person name="Labrenz M."/>
            <person name="Spormann A.M."/>
            <person name="Op Den Camp H."/>
            <person name="Overmann J."/>
            <person name="Amann R."/>
            <person name="Jetten M.S.M."/>
            <person name="Mascher T."/>
            <person name="Medema M.H."/>
            <person name="Devos D.P."/>
            <person name="Kaster A.-K."/>
            <person name="Ovreas L."/>
            <person name="Rohde M."/>
            <person name="Galperin M.Y."/>
            <person name="Jogler C."/>
        </authorList>
    </citation>
    <scope>NUCLEOTIDE SEQUENCE [LARGE SCALE GENOMIC DNA]</scope>
    <source>
        <strain evidence="9 10">Pla52o</strain>
    </source>
</reference>
<dbReference type="Pfam" id="PF00884">
    <property type="entry name" value="Sulfatase"/>
    <property type="match status" value="1"/>
</dbReference>
<evidence type="ECO:0000256" key="3">
    <source>
        <dbReference type="ARBA" id="ARBA00022723"/>
    </source>
</evidence>
<evidence type="ECO:0000256" key="1">
    <source>
        <dbReference type="ARBA" id="ARBA00001913"/>
    </source>
</evidence>
<feature type="chain" id="PRO_5022819903" evidence="7">
    <location>
        <begin position="24"/>
        <end position="451"/>
    </location>
</feature>
<evidence type="ECO:0000313" key="9">
    <source>
        <dbReference type="EMBL" id="TWU21082.1"/>
    </source>
</evidence>
<feature type="domain" description="Sulfatase N-terminal" evidence="8">
    <location>
        <begin position="28"/>
        <end position="337"/>
    </location>
</feature>
<accession>A0A5C6CAC3</accession>
<dbReference type="InterPro" id="IPR050738">
    <property type="entry name" value="Sulfatase"/>
</dbReference>
<dbReference type="InterPro" id="IPR017850">
    <property type="entry name" value="Alkaline_phosphatase_core_sf"/>
</dbReference>